<reference evidence="2" key="1">
    <citation type="submission" date="2016-02" db="EMBL/GenBank/DDBJ databases">
        <title>Halorhodospira halochloris DSM-1059 complete genome, version 2.</title>
        <authorList>
            <person name="Tsukatani Y."/>
        </authorList>
    </citation>
    <scope>NUCLEOTIDE SEQUENCE</scope>
    <source>
        <strain evidence="2">DSM 1059</strain>
    </source>
</reference>
<dbReference type="KEGG" id="hhk:HH1059_04900"/>
<name>A0A110B4P8_HALHR</name>
<dbReference type="AlphaFoldDB" id="A0A110B4P8"/>
<accession>A0A110B4P8</accession>
<dbReference type="EMBL" id="AP017372">
    <property type="protein sequence ID" value="BAU57173.1"/>
    <property type="molecule type" value="Genomic_DNA"/>
</dbReference>
<organism evidence="2 3">
    <name type="scientific">Halorhodospira halochloris</name>
    <name type="common">Ectothiorhodospira halochloris</name>
    <dbReference type="NCBI Taxonomy" id="1052"/>
    <lineage>
        <taxon>Bacteria</taxon>
        <taxon>Pseudomonadati</taxon>
        <taxon>Pseudomonadota</taxon>
        <taxon>Gammaproteobacteria</taxon>
        <taxon>Chromatiales</taxon>
        <taxon>Ectothiorhodospiraceae</taxon>
        <taxon>Halorhodospira</taxon>
    </lineage>
</organism>
<gene>
    <name evidence="2" type="ORF">HH1059_04900</name>
</gene>
<proteinExistence type="predicted"/>
<protein>
    <submittedName>
        <fullName evidence="2">Uncharacterized protein</fullName>
    </submittedName>
</protein>
<evidence type="ECO:0000313" key="2">
    <source>
        <dbReference type="EMBL" id="BAU57173.1"/>
    </source>
</evidence>
<feature type="region of interest" description="Disordered" evidence="1">
    <location>
        <begin position="26"/>
        <end position="92"/>
    </location>
</feature>
<evidence type="ECO:0000256" key="1">
    <source>
        <dbReference type="SAM" id="MobiDB-lite"/>
    </source>
</evidence>
<keyword evidence="3" id="KW-1185">Reference proteome</keyword>
<sequence length="153" mass="16736">MNDPFMPKGDEPPLLYDLVMSGERVRNAGGPWLGIEGQDSGLLSAPPPPSLKALWEGQGTLDPTPTNAAEQNSQPTPHQPEEPAASREPQTVAEVPAELRAEIERQACRTLAKHFRQQIAERLDEAIQQSRQPIRKAVEDALVSAVSSTRKNQ</sequence>
<dbReference type="RefSeq" id="WP_096407875.1">
    <property type="nucleotide sequence ID" value="NZ_AP017372.2"/>
</dbReference>
<dbReference type="Proteomes" id="UP000218890">
    <property type="component" value="Chromosome"/>
</dbReference>
<feature type="compositionally biased region" description="Polar residues" evidence="1">
    <location>
        <begin position="61"/>
        <end position="76"/>
    </location>
</feature>
<evidence type="ECO:0000313" key="3">
    <source>
        <dbReference type="Proteomes" id="UP000218890"/>
    </source>
</evidence>